<reference evidence="2 3" key="1">
    <citation type="journal article" date="2013" name="Genome Announc.">
        <title>Draft Genome Sequence for Caulobacter sp. Strain OR37, a Bacterium Tolerant to Heavy Metals.</title>
        <authorList>
            <person name="Utturkar S.M."/>
            <person name="Bollmann A."/>
            <person name="Brzoska R.M."/>
            <person name="Klingeman D.M."/>
            <person name="Epstein S.E."/>
            <person name="Palumbo A.V."/>
            <person name="Brown S.D."/>
        </authorList>
    </citation>
    <scope>NUCLEOTIDE SEQUENCE [LARGE SCALE GENOMIC DNA]</scope>
    <source>
        <strain evidence="2 3">OR37</strain>
    </source>
</reference>
<comment type="caution">
    <text evidence="2">The sequence shown here is derived from an EMBL/GenBank/DDBJ whole genome shotgun (WGS) entry which is preliminary data.</text>
</comment>
<evidence type="ECO:0008006" key="4">
    <source>
        <dbReference type="Google" id="ProtNLM"/>
    </source>
</evidence>
<dbReference type="EMBL" id="APMP01000020">
    <property type="protein sequence ID" value="ENZ81214.1"/>
    <property type="molecule type" value="Genomic_DNA"/>
</dbReference>
<keyword evidence="1" id="KW-0732">Signal</keyword>
<dbReference type="PATRIC" id="fig|1292034.3.peg.2904"/>
<evidence type="ECO:0000256" key="1">
    <source>
        <dbReference type="SAM" id="SignalP"/>
    </source>
</evidence>
<proteinExistence type="predicted"/>
<protein>
    <recommendedName>
        <fullName evidence="4">Right handed beta helix domain-containing protein</fullName>
    </recommendedName>
</protein>
<dbReference type="InterPro" id="IPR011050">
    <property type="entry name" value="Pectin_lyase_fold/virulence"/>
</dbReference>
<dbReference type="eggNOG" id="ENOG50335FR">
    <property type="taxonomic scope" value="Bacteria"/>
</dbReference>
<gene>
    <name evidence="2" type="ORF">OR37_02923</name>
</gene>
<dbReference type="Proteomes" id="UP000013063">
    <property type="component" value="Unassembled WGS sequence"/>
</dbReference>
<name>R0EGT3_CAUVI</name>
<feature type="chain" id="PRO_5004340539" description="Right handed beta helix domain-containing protein" evidence="1">
    <location>
        <begin position="22"/>
        <end position="488"/>
    </location>
</feature>
<feature type="signal peptide" evidence="1">
    <location>
        <begin position="1"/>
        <end position="21"/>
    </location>
</feature>
<dbReference type="RefSeq" id="WP_004621378.1">
    <property type="nucleotide sequence ID" value="NZ_APMP01000020.1"/>
</dbReference>
<sequence precursor="true">MRRLGSFLALWAVLILGLASAAPDSAAASPDAKVDQQIRPCFGLLLQPNLSQGCKVNYAKRRPCARGYYRVRGRCVVGRYGYNYGYGYGYSDQGYGGGYGYGGYVSREINCDYAYPGQVSATIARLYDGDTLTLTSTNGGACVESLNITKAVTIVARNYSPSRNRPILIAPPDQPCIRIASGVQYVVLQGLGIEAGRAGSASCIVGRATEIALQNVTVRYDGDASAFDVGDSRIELASAVFIGRTRSAVVKATGTIMASDVEIAATAIGGAFETSNDSRLKDIRIVRLGDWTGSSRTRNSAGFVISGMNRQQLVSLDGLYVDGFSRGIYIGGGDETVLIRPVVRDSDWAVTVENANLRINDGELEAVDVGLYVASGIAYAGNNKIVGVMRSGIYADAGGQIRAVDNRIYARPEGCKALVSGFFDGELTCRPWFEAPELYRTPRDRARLDYDAYWPAGPVGPAPLAASAALAPPAALAGAPPPPPGAPR</sequence>
<dbReference type="STRING" id="1292034.OR37_02923"/>
<keyword evidence="3" id="KW-1185">Reference proteome</keyword>
<dbReference type="AlphaFoldDB" id="R0EGT3"/>
<dbReference type="OrthoDB" id="7199906at2"/>
<accession>R0EGT3</accession>
<evidence type="ECO:0000313" key="2">
    <source>
        <dbReference type="EMBL" id="ENZ81214.1"/>
    </source>
</evidence>
<organism evidence="2 3">
    <name type="scientific">Caulobacter vibrioides OR37</name>
    <dbReference type="NCBI Taxonomy" id="1292034"/>
    <lineage>
        <taxon>Bacteria</taxon>
        <taxon>Pseudomonadati</taxon>
        <taxon>Pseudomonadota</taxon>
        <taxon>Alphaproteobacteria</taxon>
        <taxon>Caulobacterales</taxon>
        <taxon>Caulobacteraceae</taxon>
        <taxon>Caulobacter</taxon>
    </lineage>
</organism>
<evidence type="ECO:0000313" key="3">
    <source>
        <dbReference type="Proteomes" id="UP000013063"/>
    </source>
</evidence>
<dbReference type="SUPFAM" id="SSF51126">
    <property type="entry name" value="Pectin lyase-like"/>
    <property type="match status" value="1"/>
</dbReference>